<dbReference type="GeneID" id="92967941"/>
<evidence type="ECO:0000256" key="1">
    <source>
        <dbReference type="SAM" id="SignalP"/>
    </source>
</evidence>
<dbReference type="KEGG" id="bot:CIT37_35340"/>
<dbReference type="EMBL" id="CP029425">
    <property type="protein sequence ID" value="AWL96820.1"/>
    <property type="molecule type" value="Genomic_DNA"/>
</dbReference>
<evidence type="ECO:0000313" key="3">
    <source>
        <dbReference type="Proteomes" id="UP000215703"/>
    </source>
</evidence>
<sequence length="425" mass="44859">MKALARMSVAVLALYATPYAGVLHAAAESLPQGPLVGDQDLSPFYRWSGALPEKPGVMLREEGIPDQSEIVAAATAKRILYTSTDARWRSGIIPVSGTLYLPKRAAPQGGWPLIAWAHGTLGASDRCAPSWSRHRPRDGEYINNWLEQGFAVVATDYQGLGGPGPHPYLNWEAEGRSVLDASRAALEQGNGQIANTIIITGQSQGSGASLGATRLAPSYAPELHIKASIATGIVSRFPAADQKPSGEPSFARTVPPQLSLLMMIGGALRDDAKKPDDLVTEPGKPLLQAAREGCNAELAQVVRNNGLTLANSLKDPEIADRLSAVIDMSPVQMPVPVFLATGLADKSILPQRQYAAVVALCAARSHVVWKTYAGVSHNGTVHAAYADELAFVQAALAGKPMQSNCASIADPGPVGEPLPGFKFND</sequence>
<dbReference type="InterPro" id="IPR005152">
    <property type="entry name" value="Lipase_secreted"/>
</dbReference>
<dbReference type="Gene3D" id="3.40.50.1820">
    <property type="entry name" value="alpha/beta hydrolase"/>
    <property type="match status" value="2"/>
</dbReference>
<dbReference type="InterPro" id="IPR029058">
    <property type="entry name" value="AB_hydrolase_fold"/>
</dbReference>
<reference evidence="2 3" key="2">
    <citation type="journal article" date="2017" name="Syst. Appl. Microbiol.">
        <title>Soybeans inoculated with root zone soils of Canadian native legumes harbour diverse and novel Bradyrhizobium spp. that possess agricultural potential.</title>
        <authorList>
            <person name="Bromfield E.S.P."/>
            <person name="Cloutier S."/>
            <person name="Tambong J.T."/>
            <person name="Tran Thi T.V."/>
        </authorList>
    </citation>
    <scope>NUCLEOTIDE SEQUENCE [LARGE SCALE GENOMIC DNA]</scope>
    <source>
        <strain evidence="2 3">OO99</strain>
    </source>
</reference>
<dbReference type="GO" id="GO:0016042">
    <property type="term" value="P:lipid catabolic process"/>
    <property type="evidence" value="ECO:0007669"/>
    <property type="project" value="InterPro"/>
</dbReference>
<feature type="chain" id="PRO_5016144457" evidence="1">
    <location>
        <begin position="26"/>
        <end position="425"/>
    </location>
</feature>
<dbReference type="GO" id="GO:0004806">
    <property type="term" value="F:triacylglycerol lipase activity"/>
    <property type="evidence" value="ECO:0007669"/>
    <property type="project" value="InterPro"/>
</dbReference>
<dbReference type="AlphaFoldDB" id="A0A2U8PGS0"/>
<gene>
    <name evidence="2" type="ORF">CIT37_35340</name>
</gene>
<reference evidence="2 3" key="1">
    <citation type="journal article" date="2014" name="Int. J. Syst. Evol. Microbiol.">
        <title>Bradyrhizobium ottawaense sp. nov., a symbiotic nitrogen fixing bacterium from root nodules of soybeans in Canada.</title>
        <authorList>
            <person name="Yu X."/>
            <person name="Cloutier S."/>
            <person name="Tambong J.T."/>
            <person name="Bromfield E.S."/>
        </authorList>
    </citation>
    <scope>NUCLEOTIDE SEQUENCE [LARGE SCALE GENOMIC DNA]</scope>
    <source>
        <strain evidence="2 3">OO99</strain>
    </source>
</reference>
<dbReference type="PANTHER" id="PTHR34853:SF1">
    <property type="entry name" value="LIPASE 5"/>
    <property type="match status" value="1"/>
</dbReference>
<dbReference type="RefSeq" id="WP_095425837.1">
    <property type="nucleotide sequence ID" value="NZ_CP029425.2"/>
</dbReference>
<dbReference type="SUPFAM" id="SSF53474">
    <property type="entry name" value="alpha/beta-Hydrolases"/>
    <property type="match status" value="1"/>
</dbReference>
<proteinExistence type="predicted"/>
<dbReference type="PANTHER" id="PTHR34853">
    <property type="match status" value="1"/>
</dbReference>
<name>A0A2U8PGS0_9BRAD</name>
<organism evidence="2 3">
    <name type="scientific">Bradyrhizobium ottawaense</name>
    <dbReference type="NCBI Taxonomy" id="931866"/>
    <lineage>
        <taxon>Bacteria</taxon>
        <taxon>Pseudomonadati</taxon>
        <taxon>Pseudomonadota</taxon>
        <taxon>Alphaproteobacteria</taxon>
        <taxon>Hyphomicrobiales</taxon>
        <taxon>Nitrobacteraceae</taxon>
        <taxon>Bradyrhizobium</taxon>
    </lineage>
</organism>
<dbReference type="Proteomes" id="UP000215703">
    <property type="component" value="Chromosome"/>
</dbReference>
<dbReference type="PIRSF" id="PIRSF029171">
    <property type="entry name" value="Esterase_LipA"/>
    <property type="match status" value="1"/>
</dbReference>
<evidence type="ECO:0000313" key="2">
    <source>
        <dbReference type="EMBL" id="AWL96820.1"/>
    </source>
</evidence>
<keyword evidence="1" id="KW-0732">Signal</keyword>
<feature type="signal peptide" evidence="1">
    <location>
        <begin position="1"/>
        <end position="25"/>
    </location>
</feature>
<accession>A0A2U8PGS0</accession>
<protein>
    <submittedName>
        <fullName evidence="2">Lipase</fullName>
    </submittedName>
</protein>
<dbReference type="Pfam" id="PF03583">
    <property type="entry name" value="LIP"/>
    <property type="match status" value="1"/>
</dbReference>